<proteinExistence type="predicted"/>
<reference evidence="5" key="1">
    <citation type="journal article" date="2019" name="Int. J. Syst. Evol. Microbiol.">
        <title>The Global Catalogue of Microorganisms (GCM) 10K type strain sequencing project: providing services to taxonomists for standard genome sequencing and annotation.</title>
        <authorList>
            <consortium name="The Broad Institute Genomics Platform"/>
            <consortium name="The Broad Institute Genome Sequencing Center for Infectious Disease"/>
            <person name="Wu L."/>
            <person name="Ma J."/>
        </authorList>
    </citation>
    <scope>NUCLEOTIDE SEQUENCE [LARGE SCALE GENOMIC DNA]</scope>
    <source>
        <strain evidence="5">TBRC 5832</strain>
    </source>
</reference>
<dbReference type="RefSeq" id="WP_378067602.1">
    <property type="nucleotide sequence ID" value="NZ_JBHSBL010000015.1"/>
</dbReference>
<name>A0ABV8IUU8_9ACTN</name>
<dbReference type="PANTHER" id="PTHR43877">
    <property type="entry name" value="AMINOALKYLPHOSPHONATE N-ACETYLTRANSFERASE-RELATED-RELATED"/>
    <property type="match status" value="1"/>
</dbReference>
<dbReference type="PROSITE" id="PS51186">
    <property type="entry name" value="GNAT"/>
    <property type="match status" value="1"/>
</dbReference>
<evidence type="ECO:0000313" key="4">
    <source>
        <dbReference type="EMBL" id="MFC4066638.1"/>
    </source>
</evidence>
<keyword evidence="2 4" id="KW-0012">Acyltransferase</keyword>
<evidence type="ECO:0000256" key="2">
    <source>
        <dbReference type="ARBA" id="ARBA00023315"/>
    </source>
</evidence>
<dbReference type="InterPro" id="IPR000182">
    <property type="entry name" value="GNAT_dom"/>
</dbReference>
<dbReference type="PANTHER" id="PTHR43877:SF2">
    <property type="entry name" value="AMINOALKYLPHOSPHONATE N-ACETYLTRANSFERASE-RELATED"/>
    <property type="match status" value="1"/>
</dbReference>
<dbReference type="InterPro" id="IPR050832">
    <property type="entry name" value="Bact_Acetyltransf"/>
</dbReference>
<evidence type="ECO:0000313" key="5">
    <source>
        <dbReference type="Proteomes" id="UP001595867"/>
    </source>
</evidence>
<dbReference type="Proteomes" id="UP001595867">
    <property type="component" value="Unassembled WGS sequence"/>
</dbReference>
<dbReference type="SUPFAM" id="SSF55729">
    <property type="entry name" value="Acyl-CoA N-acyltransferases (Nat)"/>
    <property type="match status" value="1"/>
</dbReference>
<dbReference type="EMBL" id="JBHSBL010000015">
    <property type="protein sequence ID" value="MFC4066638.1"/>
    <property type="molecule type" value="Genomic_DNA"/>
</dbReference>
<organism evidence="4 5">
    <name type="scientific">Actinoplanes subglobosus</name>
    <dbReference type="NCBI Taxonomy" id="1547892"/>
    <lineage>
        <taxon>Bacteria</taxon>
        <taxon>Bacillati</taxon>
        <taxon>Actinomycetota</taxon>
        <taxon>Actinomycetes</taxon>
        <taxon>Micromonosporales</taxon>
        <taxon>Micromonosporaceae</taxon>
        <taxon>Actinoplanes</taxon>
    </lineage>
</organism>
<accession>A0ABV8IUU8</accession>
<gene>
    <name evidence="4" type="ORF">ACFO0C_17005</name>
</gene>
<dbReference type="InterPro" id="IPR016181">
    <property type="entry name" value="Acyl_CoA_acyltransferase"/>
</dbReference>
<comment type="caution">
    <text evidence="4">The sequence shown here is derived from an EMBL/GenBank/DDBJ whole genome shotgun (WGS) entry which is preliminary data.</text>
</comment>
<keyword evidence="1 4" id="KW-0808">Transferase</keyword>
<sequence length="188" mass="20402">MPTTIAALAADPSPLTRTITVDGTGLTVRALLPTDEIALVAFLAGLSATSRRFWHGDTPDAEAAADWIEVIGRHDKLRLVAVDGTDLAGVVDLSLSLPEGFEITRYAGHGIHLDPERTARFGPCVADAWQGRGLADALIAPAWDAIRLLGRDVVVLFGGVHTDNARARRFYRRHGFVEVGDIDMWRRL</sequence>
<protein>
    <submittedName>
        <fullName evidence="4">GNAT family N-acetyltransferase</fullName>
        <ecNumber evidence="4">2.3.-.-</ecNumber>
    </submittedName>
</protein>
<evidence type="ECO:0000256" key="1">
    <source>
        <dbReference type="ARBA" id="ARBA00022679"/>
    </source>
</evidence>
<feature type="domain" description="N-acetyltransferase" evidence="3">
    <location>
        <begin position="26"/>
        <end position="188"/>
    </location>
</feature>
<dbReference type="Gene3D" id="3.40.630.30">
    <property type="match status" value="1"/>
</dbReference>
<keyword evidence="5" id="KW-1185">Reference proteome</keyword>
<dbReference type="GO" id="GO:0016746">
    <property type="term" value="F:acyltransferase activity"/>
    <property type="evidence" value="ECO:0007669"/>
    <property type="project" value="UniProtKB-KW"/>
</dbReference>
<dbReference type="Pfam" id="PF00583">
    <property type="entry name" value="Acetyltransf_1"/>
    <property type="match status" value="1"/>
</dbReference>
<evidence type="ECO:0000259" key="3">
    <source>
        <dbReference type="PROSITE" id="PS51186"/>
    </source>
</evidence>
<dbReference type="EC" id="2.3.-.-" evidence="4"/>